<name>A0AAI9KW46_AERCA</name>
<sequence>MDKSIRVGIITGIIASMVFVYFLDPIIRVFGEGVLYISKYIVTGLFDSLYQKCALGVAKDPALSIYSMLVGVIVGFPTATLSILIRNREKKTESNESTSSRSKKIVAIIFIVILPIMLFYQFWVMLFQYEVVTSFDQHMRILAPYMDSEQKVIIESNFASMQKEEDYRELYKKLNELAEKNNVLLPVNPSYGLWAL</sequence>
<dbReference type="EMBL" id="BPNL01000134">
    <property type="protein sequence ID" value="GJA56982.1"/>
    <property type="molecule type" value="Genomic_DNA"/>
</dbReference>
<organism evidence="2 3">
    <name type="scientific">Aeromonas caviae</name>
    <name type="common">Aeromonas punctata</name>
    <dbReference type="NCBI Taxonomy" id="648"/>
    <lineage>
        <taxon>Bacteria</taxon>
        <taxon>Pseudomonadati</taxon>
        <taxon>Pseudomonadota</taxon>
        <taxon>Gammaproteobacteria</taxon>
        <taxon>Aeromonadales</taxon>
        <taxon>Aeromonadaceae</taxon>
        <taxon>Aeromonas</taxon>
    </lineage>
</organism>
<dbReference type="AlphaFoldDB" id="A0AAI9KW46"/>
<keyword evidence="1" id="KW-1133">Transmembrane helix</keyword>
<accession>A0AAI9KW46</accession>
<feature type="transmembrane region" description="Helical" evidence="1">
    <location>
        <begin position="105"/>
        <end position="126"/>
    </location>
</feature>
<evidence type="ECO:0000256" key="1">
    <source>
        <dbReference type="SAM" id="Phobius"/>
    </source>
</evidence>
<comment type="caution">
    <text evidence="2">The sequence shown here is derived from an EMBL/GenBank/DDBJ whole genome shotgun (WGS) entry which is preliminary data.</text>
</comment>
<reference evidence="2" key="1">
    <citation type="submission" date="2021-07" db="EMBL/GenBank/DDBJ databases">
        <title>Draft genome sequence of carbapenem-resistant Aeromonas spp. in Japan.</title>
        <authorList>
            <person name="Maehana S."/>
            <person name="Suzuki M."/>
            <person name="Kitasato H."/>
        </authorList>
    </citation>
    <scope>NUCLEOTIDE SEQUENCE</scope>
    <source>
        <strain evidence="2">KAM348</strain>
    </source>
</reference>
<evidence type="ECO:0000313" key="2">
    <source>
        <dbReference type="EMBL" id="GJA56982.1"/>
    </source>
</evidence>
<protein>
    <submittedName>
        <fullName evidence="2">Uncharacterized protein</fullName>
    </submittedName>
</protein>
<proteinExistence type="predicted"/>
<feature type="transmembrane region" description="Helical" evidence="1">
    <location>
        <begin position="7"/>
        <end position="27"/>
    </location>
</feature>
<keyword evidence="1" id="KW-0472">Membrane</keyword>
<dbReference type="RefSeq" id="WP_223920769.1">
    <property type="nucleotide sequence ID" value="NZ_BPNL01000134.1"/>
</dbReference>
<keyword evidence="1" id="KW-0812">Transmembrane</keyword>
<feature type="transmembrane region" description="Helical" evidence="1">
    <location>
        <begin position="65"/>
        <end position="85"/>
    </location>
</feature>
<evidence type="ECO:0000313" key="3">
    <source>
        <dbReference type="Proteomes" id="UP000887009"/>
    </source>
</evidence>
<dbReference type="Proteomes" id="UP000887009">
    <property type="component" value="Unassembled WGS sequence"/>
</dbReference>
<gene>
    <name evidence="2" type="ORF">KAM348_44050</name>
</gene>